<feature type="non-terminal residue" evidence="4">
    <location>
        <position position="1"/>
    </location>
</feature>
<keyword evidence="1" id="KW-0479">Metal-binding</keyword>
<feature type="domain" description="Class II aldolase/adducin N-terminal" evidence="3">
    <location>
        <begin position="12"/>
        <end position="204"/>
    </location>
</feature>
<dbReference type="GO" id="GO:0005829">
    <property type="term" value="C:cytosol"/>
    <property type="evidence" value="ECO:0007669"/>
    <property type="project" value="TreeGrafter"/>
</dbReference>
<dbReference type="InterPro" id="IPR036409">
    <property type="entry name" value="Aldolase_II/adducin_N_sf"/>
</dbReference>
<sequence length="253" mass="27936">MQVSDLSPDLLRKYVDGCHILHYHGIVDAYGHLSVRLSDKLFLMSRYLAPALVARAEDLVIYDIESGQPINPNAPRGFSERFIHSEVYKAYPEVKSVVHSHSLSVIPFSISSQPLSACFHMAGFLGTKVPVWDFDSVYTENDQHDMLVREPKLGASLAKTLGEGSQLKHAVALMRGHGMVVVADSIEMAVLRCIYTAHNAAIQQNAYSLGGSVKLFTAKEVDDTANTTAKGAVKPWPLWKEEVANSPLYRNLI</sequence>
<gene>
    <name evidence="4" type="ORF">B7463_g6487</name>
</gene>
<evidence type="ECO:0000313" key="5">
    <source>
        <dbReference type="Proteomes" id="UP000258309"/>
    </source>
</evidence>
<protein>
    <recommendedName>
        <fullName evidence="3">Class II aldolase/adducin N-terminal domain-containing protein</fullName>
    </recommendedName>
</protein>
<dbReference type="InterPro" id="IPR001303">
    <property type="entry name" value="Aldolase_II/adducin_N"/>
</dbReference>
<dbReference type="InterPro" id="IPR050197">
    <property type="entry name" value="Aldolase_class_II_sugar_metab"/>
</dbReference>
<dbReference type="PANTHER" id="PTHR22789">
    <property type="entry name" value="FUCULOSE PHOSPHATE ALDOLASE"/>
    <property type="match status" value="1"/>
</dbReference>
<evidence type="ECO:0000259" key="3">
    <source>
        <dbReference type="SMART" id="SM01007"/>
    </source>
</evidence>
<dbReference type="GO" id="GO:0019323">
    <property type="term" value="P:pentose catabolic process"/>
    <property type="evidence" value="ECO:0007669"/>
    <property type="project" value="TreeGrafter"/>
</dbReference>
<dbReference type="EMBL" id="NCSJ02000115">
    <property type="protein sequence ID" value="RFU29879.1"/>
    <property type="molecule type" value="Genomic_DNA"/>
</dbReference>
<dbReference type="OrthoDB" id="2932980at2759"/>
<name>A0A3E2H901_SCYLI</name>
<dbReference type="GO" id="GO:0016832">
    <property type="term" value="F:aldehyde-lyase activity"/>
    <property type="evidence" value="ECO:0007669"/>
    <property type="project" value="TreeGrafter"/>
</dbReference>
<organism evidence="4 5">
    <name type="scientific">Scytalidium lignicola</name>
    <name type="common">Hyphomycete</name>
    <dbReference type="NCBI Taxonomy" id="5539"/>
    <lineage>
        <taxon>Eukaryota</taxon>
        <taxon>Fungi</taxon>
        <taxon>Dikarya</taxon>
        <taxon>Ascomycota</taxon>
        <taxon>Pezizomycotina</taxon>
        <taxon>Leotiomycetes</taxon>
        <taxon>Leotiomycetes incertae sedis</taxon>
        <taxon>Scytalidium</taxon>
    </lineage>
</organism>
<comment type="caution">
    <text evidence="4">The sequence shown here is derived from an EMBL/GenBank/DDBJ whole genome shotgun (WGS) entry which is preliminary data.</text>
</comment>
<evidence type="ECO:0000313" key="4">
    <source>
        <dbReference type="EMBL" id="RFU29879.1"/>
    </source>
</evidence>
<proteinExistence type="predicted"/>
<evidence type="ECO:0000256" key="1">
    <source>
        <dbReference type="ARBA" id="ARBA00022723"/>
    </source>
</evidence>
<feature type="non-terminal residue" evidence="4">
    <location>
        <position position="253"/>
    </location>
</feature>
<keyword evidence="2" id="KW-0456">Lyase</keyword>
<dbReference type="SUPFAM" id="SSF53639">
    <property type="entry name" value="AraD/HMP-PK domain-like"/>
    <property type="match status" value="1"/>
</dbReference>
<dbReference type="OMA" id="CVVHSHA"/>
<dbReference type="STRING" id="5539.A0A3E2H901"/>
<dbReference type="AlphaFoldDB" id="A0A3E2H901"/>
<evidence type="ECO:0000256" key="2">
    <source>
        <dbReference type="ARBA" id="ARBA00023239"/>
    </source>
</evidence>
<dbReference type="SMART" id="SM01007">
    <property type="entry name" value="Aldolase_II"/>
    <property type="match status" value="1"/>
</dbReference>
<dbReference type="Gene3D" id="3.40.225.10">
    <property type="entry name" value="Class II aldolase/adducin N-terminal domain"/>
    <property type="match status" value="1"/>
</dbReference>
<dbReference type="Proteomes" id="UP000258309">
    <property type="component" value="Unassembled WGS sequence"/>
</dbReference>
<dbReference type="GO" id="GO:0046872">
    <property type="term" value="F:metal ion binding"/>
    <property type="evidence" value="ECO:0007669"/>
    <property type="project" value="UniProtKB-KW"/>
</dbReference>
<keyword evidence="5" id="KW-1185">Reference proteome</keyword>
<dbReference type="Pfam" id="PF00596">
    <property type="entry name" value="Aldolase_II"/>
    <property type="match status" value="1"/>
</dbReference>
<dbReference type="PANTHER" id="PTHR22789:SF0">
    <property type="entry name" value="3-OXO-TETRONATE 4-PHOSPHATE DECARBOXYLASE-RELATED"/>
    <property type="match status" value="1"/>
</dbReference>
<accession>A0A3E2H901</accession>
<reference evidence="4 5" key="1">
    <citation type="submission" date="2018-05" db="EMBL/GenBank/DDBJ databases">
        <title>Draft genome sequence of Scytalidium lignicola DSM 105466, a ubiquitous saprotrophic fungus.</title>
        <authorList>
            <person name="Buettner E."/>
            <person name="Gebauer A.M."/>
            <person name="Hofrichter M."/>
            <person name="Liers C."/>
            <person name="Kellner H."/>
        </authorList>
    </citation>
    <scope>NUCLEOTIDE SEQUENCE [LARGE SCALE GENOMIC DNA]</scope>
    <source>
        <strain evidence="4 5">DSM 105466</strain>
    </source>
</reference>